<dbReference type="SUPFAM" id="SSF51556">
    <property type="entry name" value="Metallo-dependent hydrolases"/>
    <property type="match status" value="1"/>
</dbReference>
<organism evidence="6 7">
    <name type="scientific">Halalkaliarchaeum desulfuricum</name>
    <dbReference type="NCBI Taxonomy" id="2055893"/>
    <lineage>
        <taxon>Archaea</taxon>
        <taxon>Methanobacteriati</taxon>
        <taxon>Methanobacteriota</taxon>
        <taxon>Stenosarchaea group</taxon>
        <taxon>Halobacteria</taxon>
        <taxon>Halobacteriales</taxon>
        <taxon>Haloferacaceae</taxon>
        <taxon>Halalkaliarchaeum</taxon>
    </lineage>
</organism>
<keyword evidence="7" id="KW-1185">Reference proteome</keyword>
<dbReference type="OrthoDB" id="372084at2157"/>
<dbReference type="PANTHER" id="PTHR43794:SF11">
    <property type="entry name" value="AMIDOHYDROLASE-RELATED DOMAIN-CONTAINING PROTEIN"/>
    <property type="match status" value="1"/>
</dbReference>
<dbReference type="InterPro" id="IPR032466">
    <property type="entry name" value="Metal_Hydrolase"/>
</dbReference>
<evidence type="ECO:0000256" key="3">
    <source>
        <dbReference type="ARBA" id="ARBA00022833"/>
    </source>
</evidence>
<dbReference type="KEGG" id="hdf:AArcSl_1709"/>
<comment type="similarity">
    <text evidence="4">Belongs to the metallo-dependent hydrolases superfamily. MTA/SAH deaminase family.</text>
</comment>
<sequence length="431" mass="45620">MNTLCVSGGAVLGPDHEVERADVLVDRDEGTILEVGEGLNADAAETLDASGCVVIPGLVNAHTHVAMTLVRGYADDKPLDAWLREDIWPVEGAFEPADVEAGAELGVLEMIKSGTTAFADMYFHVDRIADVVERTGLRARLGHGVVTVGKDEAEARADLEESVEIAREFDGAGGGRIRSMVAPHSLTTVSEEYLREAFSAAREIGVPVHLHANETTDEVEPILEDWGMRPLEYARKLGLSAEDFLAHGVHVDDREIELLAESGTGVIHCPASNMKLASGMAPVEKLLEAGVTVGLGTDGAASNNDLDMFGEMRDAAMIGKLAADDASAVPADTVVRMATAEGADAVGLPGGRIQPGAAADLAVVDFEAPHLTPRHDVVSHLAYAARGSDVRHTVCDGTVLMRDRDVQVLDQAAVRERASRRAGEAIARAHE</sequence>
<dbReference type="SUPFAM" id="SSF51338">
    <property type="entry name" value="Composite domain of metallo-dependent hydrolases"/>
    <property type="match status" value="1"/>
</dbReference>
<feature type="binding site" evidence="4">
    <location>
        <position position="184"/>
    </location>
    <ligand>
        <name>substrate</name>
    </ligand>
</feature>
<keyword evidence="1 4" id="KW-0479">Metal-binding</keyword>
<dbReference type="EC" id="3.5.4.28" evidence="4"/>
<proteinExistence type="inferred from homology"/>
<dbReference type="GeneID" id="37878065"/>
<evidence type="ECO:0000256" key="4">
    <source>
        <dbReference type="HAMAP-Rule" id="MF_01281"/>
    </source>
</evidence>
<feature type="binding site" evidence="4">
    <location>
        <position position="64"/>
    </location>
    <ligand>
        <name>Zn(2+)</name>
        <dbReference type="ChEBI" id="CHEBI:29105"/>
    </ligand>
</feature>
<comment type="caution">
    <text evidence="4">Lacks conserved residue(s) required for the propagation of feature annotation.</text>
</comment>
<feature type="binding site" evidence="4">
    <location>
        <position position="298"/>
    </location>
    <ligand>
        <name>substrate</name>
    </ligand>
</feature>
<comment type="cofactor">
    <cofactor evidence="4">
        <name>Zn(2+)</name>
        <dbReference type="ChEBI" id="CHEBI:29105"/>
    </cofactor>
    <text evidence="4">Binds 1 zinc ion per subunit.</text>
</comment>
<comment type="catalytic activity">
    <reaction evidence="4">
        <text>S-adenosyl-L-homocysteine + H2O + H(+) = S-inosyl-L-homocysteine + NH4(+)</text>
        <dbReference type="Rhea" id="RHEA:20716"/>
        <dbReference type="ChEBI" id="CHEBI:15377"/>
        <dbReference type="ChEBI" id="CHEBI:15378"/>
        <dbReference type="ChEBI" id="CHEBI:28938"/>
        <dbReference type="ChEBI" id="CHEBI:57856"/>
        <dbReference type="ChEBI" id="CHEBI:57985"/>
        <dbReference type="EC" id="3.5.4.28"/>
    </reaction>
</comment>
<name>A0A343TJR5_9EURY</name>
<dbReference type="CDD" id="cd01298">
    <property type="entry name" value="ATZ_TRZ_like"/>
    <property type="match status" value="1"/>
</dbReference>
<gene>
    <name evidence="6" type="primary">mtaD2</name>
    <name evidence="4" type="synonym">mtaD</name>
    <name evidence="6" type="ORF">AArcSl_1709</name>
</gene>
<dbReference type="InterPro" id="IPR011059">
    <property type="entry name" value="Metal-dep_hydrolase_composite"/>
</dbReference>
<dbReference type="GO" id="GO:0046872">
    <property type="term" value="F:metal ion binding"/>
    <property type="evidence" value="ECO:0007669"/>
    <property type="project" value="UniProtKB-KW"/>
</dbReference>
<dbReference type="GO" id="GO:0090614">
    <property type="term" value="F:5'-methylthioadenosine deaminase activity"/>
    <property type="evidence" value="ECO:0007669"/>
    <property type="project" value="UniProtKB-UniRule"/>
</dbReference>
<dbReference type="InterPro" id="IPR006680">
    <property type="entry name" value="Amidohydro-rel"/>
</dbReference>
<dbReference type="AlphaFoldDB" id="A0A343TJR5"/>
<dbReference type="Pfam" id="PF01979">
    <property type="entry name" value="Amidohydro_1"/>
    <property type="match status" value="1"/>
</dbReference>
<dbReference type="HAMAP" id="MF_01281">
    <property type="entry name" value="MTA_SAH_deamin"/>
    <property type="match status" value="1"/>
</dbReference>
<feature type="binding site" evidence="4">
    <location>
        <position position="211"/>
    </location>
    <ligand>
        <name>Zn(2+)</name>
        <dbReference type="ChEBI" id="CHEBI:29105"/>
    </ligand>
</feature>
<dbReference type="RefSeq" id="WP_119817766.1">
    <property type="nucleotide sequence ID" value="NZ_CP025066.1"/>
</dbReference>
<feature type="binding site" evidence="4">
    <location>
        <position position="62"/>
    </location>
    <ligand>
        <name>Zn(2+)</name>
        <dbReference type="ChEBI" id="CHEBI:29105"/>
    </ligand>
</feature>
<feature type="binding site" evidence="4">
    <location>
        <position position="298"/>
    </location>
    <ligand>
        <name>Zn(2+)</name>
        <dbReference type="ChEBI" id="CHEBI:29105"/>
    </ligand>
</feature>
<dbReference type="EC" id="3.5.4.31" evidence="4"/>
<keyword evidence="3 4" id="KW-0862">Zinc</keyword>
<dbReference type="Proteomes" id="UP000263012">
    <property type="component" value="Chromosome"/>
</dbReference>
<dbReference type="InterPro" id="IPR050287">
    <property type="entry name" value="MTA/SAH_deaminase"/>
</dbReference>
<accession>A0A343TJR5</accession>
<keyword evidence="2 4" id="KW-0378">Hydrolase</keyword>
<reference evidence="7" key="1">
    <citation type="submission" date="2017-11" db="EMBL/GenBank/DDBJ databases">
        <title>Phenotypic and genomic properties of facultatively anaerobic sulfur-reducing natronoarchaea from hypersaline soda lakes.</title>
        <authorList>
            <person name="Sorokin D.Y."/>
            <person name="Kublanov I.V."/>
            <person name="Roman P."/>
            <person name="Sinninghe Damste J.S."/>
            <person name="Golyshin P.N."/>
            <person name="Rojo D."/>
            <person name="Ciordia S."/>
            <person name="Mena M.D.C."/>
            <person name="Ferrer M."/>
            <person name="Messina E."/>
            <person name="Smedile F."/>
            <person name="La Spada G."/>
            <person name="La Cono V."/>
            <person name="Yakimov M.M."/>
        </authorList>
    </citation>
    <scope>NUCLEOTIDE SEQUENCE [LARGE SCALE GENOMIC DNA]</scope>
    <source>
        <strain evidence="7">AArc-Sl</strain>
    </source>
</reference>
<feature type="binding site" evidence="4">
    <location>
        <position position="214"/>
    </location>
    <ligand>
        <name>substrate</name>
    </ligand>
</feature>
<dbReference type="InterPro" id="IPR023512">
    <property type="entry name" value="Deaminase_MtaD/DadD"/>
</dbReference>
<comment type="function">
    <text evidence="4">Catalyzes the deamination of 5-methylthioadenosine and S-adenosyl-L-homocysteine into 5-methylthioinosine and S-inosyl-L-homocysteine, respectively. Is also able to deaminate adenosine.</text>
</comment>
<protein>
    <recommendedName>
        <fullName evidence="4">5-methylthioadenosine/S-adenosylhomocysteine deaminase</fullName>
        <shortName evidence="4">MTA/SAH deaminase</shortName>
        <ecNumber evidence="4">3.5.4.28</ecNumber>
        <ecNumber evidence="4">3.5.4.31</ecNumber>
    </recommendedName>
</protein>
<evidence type="ECO:0000313" key="7">
    <source>
        <dbReference type="Proteomes" id="UP000263012"/>
    </source>
</evidence>
<dbReference type="Gene3D" id="2.30.40.10">
    <property type="entry name" value="Urease, subunit C, domain 1"/>
    <property type="match status" value="1"/>
</dbReference>
<evidence type="ECO:0000256" key="2">
    <source>
        <dbReference type="ARBA" id="ARBA00022801"/>
    </source>
</evidence>
<evidence type="ECO:0000256" key="1">
    <source>
        <dbReference type="ARBA" id="ARBA00022723"/>
    </source>
</evidence>
<comment type="catalytic activity">
    <reaction evidence="4">
        <text>S-methyl-5'-thioadenosine + H2O + H(+) = S-methyl-5'-thioinosine + NH4(+)</text>
        <dbReference type="Rhea" id="RHEA:25025"/>
        <dbReference type="ChEBI" id="CHEBI:15377"/>
        <dbReference type="ChEBI" id="CHEBI:15378"/>
        <dbReference type="ChEBI" id="CHEBI:17509"/>
        <dbReference type="ChEBI" id="CHEBI:28938"/>
        <dbReference type="ChEBI" id="CHEBI:48595"/>
        <dbReference type="EC" id="3.5.4.31"/>
    </reaction>
</comment>
<dbReference type="GO" id="GO:0050270">
    <property type="term" value="F:S-adenosylhomocysteine deaminase activity"/>
    <property type="evidence" value="ECO:0007669"/>
    <property type="project" value="UniProtKB-UniRule"/>
</dbReference>
<feature type="binding site" evidence="4">
    <location>
        <position position="91"/>
    </location>
    <ligand>
        <name>substrate</name>
    </ligand>
</feature>
<feature type="domain" description="Amidohydrolase-related" evidence="5">
    <location>
        <begin position="53"/>
        <end position="399"/>
    </location>
</feature>
<dbReference type="PANTHER" id="PTHR43794">
    <property type="entry name" value="AMINOHYDROLASE SSNA-RELATED"/>
    <property type="match status" value="1"/>
</dbReference>
<evidence type="ECO:0000313" key="6">
    <source>
        <dbReference type="EMBL" id="AUX09337.1"/>
    </source>
</evidence>
<dbReference type="Gene3D" id="3.20.20.140">
    <property type="entry name" value="Metal-dependent hydrolases"/>
    <property type="match status" value="1"/>
</dbReference>
<dbReference type="EMBL" id="CP025066">
    <property type="protein sequence ID" value="AUX09337.1"/>
    <property type="molecule type" value="Genomic_DNA"/>
</dbReference>
<dbReference type="FunFam" id="3.20.20.140:FF:000014">
    <property type="entry name" value="5-methylthioadenosine/S-adenosylhomocysteine deaminase"/>
    <property type="match status" value="1"/>
</dbReference>
<evidence type="ECO:0000259" key="5">
    <source>
        <dbReference type="Pfam" id="PF01979"/>
    </source>
</evidence>